<evidence type="ECO:0000256" key="1">
    <source>
        <dbReference type="ARBA" id="ARBA00004418"/>
    </source>
</evidence>
<keyword evidence="3" id="KW-0732">Signal</keyword>
<dbReference type="PANTHER" id="PTHR30036">
    <property type="entry name" value="D-XYLOSE-BINDING PERIPLASMIC PROTEIN"/>
    <property type="match status" value="1"/>
</dbReference>
<dbReference type="Proteomes" id="UP001368270">
    <property type="component" value="Unassembled WGS sequence"/>
</dbReference>
<dbReference type="PANTHER" id="PTHR30036:SF7">
    <property type="entry name" value="ABC TRANSPORTER PERIPLASMIC-BINDING PROTEIN YPHF"/>
    <property type="match status" value="1"/>
</dbReference>
<protein>
    <submittedName>
        <fullName evidence="5">Substrate-binding domain-containing protein</fullName>
    </submittedName>
</protein>
<evidence type="ECO:0000256" key="2">
    <source>
        <dbReference type="ARBA" id="ARBA00007639"/>
    </source>
</evidence>
<comment type="caution">
    <text evidence="5">The sequence shown here is derived from an EMBL/GenBank/DDBJ whole genome shotgun (WGS) entry which is preliminary data.</text>
</comment>
<feature type="chain" id="PRO_5046867230" evidence="3">
    <location>
        <begin position="26"/>
        <end position="388"/>
    </location>
</feature>
<organism evidence="5 6">
    <name type="scientific">Cognatishimia coralii</name>
    <dbReference type="NCBI Taxonomy" id="3083254"/>
    <lineage>
        <taxon>Bacteria</taxon>
        <taxon>Pseudomonadati</taxon>
        <taxon>Pseudomonadota</taxon>
        <taxon>Alphaproteobacteria</taxon>
        <taxon>Rhodobacterales</taxon>
        <taxon>Paracoccaceae</taxon>
        <taxon>Cognatishimia</taxon>
    </lineage>
</organism>
<dbReference type="SUPFAM" id="SSF53822">
    <property type="entry name" value="Periplasmic binding protein-like I"/>
    <property type="match status" value="1"/>
</dbReference>
<evidence type="ECO:0000259" key="4">
    <source>
        <dbReference type="Pfam" id="PF13407"/>
    </source>
</evidence>
<dbReference type="EMBL" id="JBBGAZ010000012">
    <property type="protein sequence ID" value="MEJ5219764.1"/>
    <property type="molecule type" value="Genomic_DNA"/>
</dbReference>
<comment type="similarity">
    <text evidence="2">Belongs to the bacterial solute-binding protein 2 family.</text>
</comment>
<evidence type="ECO:0000313" key="6">
    <source>
        <dbReference type="Proteomes" id="UP001368270"/>
    </source>
</evidence>
<dbReference type="Gene3D" id="3.40.50.2300">
    <property type="match status" value="2"/>
</dbReference>
<dbReference type="Pfam" id="PF13407">
    <property type="entry name" value="Peripla_BP_4"/>
    <property type="match status" value="1"/>
</dbReference>
<accession>A0ABU8QK22</accession>
<reference evidence="5 6" key="1">
    <citation type="submission" date="2024-03" db="EMBL/GenBank/DDBJ databases">
        <title>Cognatishimia coralii sp. nov., a marine bacterium isolated from coral surrounding seawater.</title>
        <authorList>
            <person name="Liu X."/>
            <person name="Liu S."/>
            <person name="Sun H."/>
            <person name="Zhang Y."/>
        </authorList>
    </citation>
    <scope>NUCLEOTIDE SEQUENCE [LARGE SCALE GENOMIC DNA]</scope>
    <source>
        <strain evidence="5 6">D5M38</strain>
    </source>
</reference>
<name>A0ABU8QK22_9RHOB</name>
<keyword evidence="6" id="KW-1185">Reference proteome</keyword>
<evidence type="ECO:0000313" key="5">
    <source>
        <dbReference type="EMBL" id="MEJ5219764.1"/>
    </source>
</evidence>
<dbReference type="InterPro" id="IPR050555">
    <property type="entry name" value="Bact_Solute-Bind_Prot2"/>
</dbReference>
<dbReference type="RefSeq" id="WP_274576821.1">
    <property type="nucleotide sequence ID" value="NZ_JBBGAZ010000012.1"/>
</dbReference>
<proteinExistence type="inferred from homology"/>
<feature type="domain" description="Periplasmic binding protein" evidence="4">
    <location>
        <begin position="69"/>
        <end position="327"/>
    </location>
</feature>
<feature type="signal peptide" evidence="3">
    <location>
        <begin position="1"/>
        <end position="25"/>
    </location>
</feature>
<evidence type="ECO:0000256" key="3">
    <source>
        <dbReference type="SAM" id="SignalP"/>
    </source>
</evidence>
<dbReference type="InterPro" id="IPR025997">
    <property type="entry name" value="SBP_2_dom"/>
</dbReference>
<dbReference type="InterPro" id="IPR028082">
    <property type="entry name" value="Peripla_BP_I"/>
</dbReference>
<sequence>MKFKPTLTLMAAAIGLMTFGSTVSAEGTDELDPALVDYLYNPEMLDPAQPIGPSGLRDFVAKNPPPWKIGYASSYAGNTWRVDAMDEVMNKIVPEWHDLGLVSEILVTESNLNDSVQIQQIRQLVDQGVDAIIMCCSNPTAMTPSVMYAWERGVPIFSFTGYQSSDVVLNTSVNFQVAGFAVGQAMAEELGGKGKVLVVEGVPGTSTSDSQDRGIRAGLTEGTEIEIVDTIAGMWTDQVAQGELQKWLATHPGKIDAIVGQSSMEMGLLRAVKQSGRDIKVSIGGELGALCTWRKNPDIAESAVQTWPPRDELQVVFELMMRTLQGQGPKVASVMMAPVRLNYEQMAEYVPEDCDENSQHWLQLGANVWGGNLDQFFLNPADPRAYKP</sequence>
<gene>
    <name evidence="5" type="ORF">WG622_16015</name>
</gene>
<comment type="subcellular location">
    <subcellularLocation>
        <location evidence="1">Periplasm</location>
    </subcellularLocation>
</comment>